<organism evidence="4 5">
    <name type="scientific">Sulfuracidifex metallicus DSM 6482 = JCM 9184</name>
    <dbReference type="NCBI Taxonomy" id="523847"/>
    <lineage>
        <taxon>Archaea</taxon>
        <taxon>Thermoproteota</taxon>
        <taxon>Thermoprotei</taxon>
        <taxon>Sulfolobales</taxon>
        <taxon>Sulfolobaceae</taxon>
        <taxon>Sulfuracidifex</taxon>
    </lineage>
</organism>
<name>A0A6A9QVY0_SULME</name>
<dbReference type="PANTHER" id="PTHR43048:SF3">
    <property type="entry name" value="METHYLMALONYL-COA EPIMERASE, MITOCHONDRIAL"/>
    <property type="match status" value="1"/>
</dbReference>
<sequence length="138" mass="15363">METQEIDHVGVVVENIDQAIKFYEEKLGMKCIYKDVLNDRGLKVAFMRGKEGETAIELLEPVNHEDMNNTVAKFLKTKGQGMHHLAVKVSDISASLKDLENKGLTLIDKTPRPGAMGHTVAFVHPKSVMGLLLELVQH</sequence>
<evidence type="ECO:0000313" key="5">
    <source>
        <dbReference type="Proteomes" id="UP000470772"/>
    </source>
</evidence>
<dbReference type="SUPFAM" id="SSF54593">
    <property type="entry name" value="Glyoxalase/Bleomycin resistance protein/Dihydroxybiphenyl dioxygenase"/>
    <property type="match status" value="1"/>
</dbReference>
<dbReference type="AlphaFoldDB" id="A0A6A9QVY0"/>
<dbReference type="GO" id="GO:0004493">
    <property type="term" value="F:methylmalonyl-CoA epimerase activity"/>
    <property type="evidence" value="ECO:0007669"/>
    <property type="project" value="UniProtKB-EC"/>
</dbReference>
<dbReference type="CDD" id="cd07249">
    <property type="entry name" value="MMCE"/>
    <property type="match status" value="1"/>
</dbReference>
<keyword evidence="4" id="KW-0413">Isomerase</keyword>
<proteinExistence type="inferred from homology"/>
<evidence type="ECO:0000256" key="2">
    <source>
        <dbReference type="ARBA" id="ARBA00022723"/>
    </source>
</evidence>
<dbReference type="GO" id="GO:0046872">
    <property type="term" value="F:metal ion binding"/>
    <property type="evidence" value="ECO:0007669"/>
    <property type="project" value="UniProtKB-KW"/>
</dbReference>
<dbReference type="InterPro" id="IPR018146">
    <property type="entry name" value="Glyoxalase_1_CS"/>
</dbReference>
<dbReference type="InterPro" id="IPR037523">
    <property type="entry name" value="VOC_core"/>
</dbReference>
<dbReference type="InterPro" id="IPR029068">
    <property type="entry name" value="Glyas_Bleomycin-R_OHBP_Dase"/>
</dbReference>
<keyword evidence="2" id="KW-0479">Metal-binding</keyword>
<dbReference type="GO" id="GO:0004462">
    <property type="term" value="F:lactoylglutathione lyase activity"/>
    <property type="evidence" value="ECO:0007669"/>
    <property type="project" value="InterPro"/>
</dbReference>
<dbReference type="InterPro" id="IPR017515">
    <property type="entry name" value="MeMalonyl-CoA_epimerase"/>
</dbReference>
<dbReference type="EC" id="5.1.99.1" evidence="4"/>
<protein>
    <submittedName>
        <fullName evidence="4">Methylmalonyl-CoA epimerase</fullName>
        <ecNumber evidence="4">5.1.99.1</ecNumber>
    </submittedName>
</protein>
<dbReference type="Gene3D" id="3.10.180.10">
    <property type="entry name" value="2,3-Dihydroxybiphenyl 1,2-Dioxygenase, domain 1"/>
    <property type="match status" value="1"/>
</dbReference>
<dbReference type="RefSeq" id="WP_054837895.1">
    <property type="nucleotide sequence ID" value="NZ_BBBY01000003.1"/>
</dbReference>
<keyword evidence="5" id="KW-1185">Reference proteome</keyword>
<dbReference type="InterPro" id="IPR051785">
    <property type="entry name" value="MMCE/EMCE_epimerase"/>
</dbReference>
<dbReference type="PROSITE" id="PS00934">
    <property type="entry name" value="GLYOXALASE_I_1"/>
    <property type="match status" value="1"/>
</dbReference>
<reference evidence="4 5" key="1">
    <citation type="submission" date="2019-10" db="EMBL/GenBank/DDBJ databases">
        <title>Sequencing and Assembly of Multiple Reported Metal-Biooxidizing Members of the Extremely Thermoacidophilic Archaeal Family Sulfolobaceae.</title>
        <authorList>
            <person name="Counts J.A."/>
            <person name="Kelly R.M."/>
        </authorList>
    </citation>
    <scope>NUCLEOTIDE SEQUENCE [LARGE SCALE GENOMIC DNA]</scope>
    <source>
        <strain evidence="4 5">DSM 6482</strain>
    </source>
</reference>
<accession>A0A6A9QVY0</accession>
<dbReference type="EMBL" id="WGGD01000005">
    <property type="protein sequence ID" value="MUN29212.1"/>
    <property type="molecule type" value="Genomic_DNA"/>
</dbReference>
<dbReference type="Proteomes" id="UP000470772">
    <property type="component" value="Unassembled WGS sequence"/>
</dbReference>
<dbReference type="Pfam" id="PF13669">
    <property type="entry name" value="Glyoxalase_4"/>
    <property type="match status" value="1"/>
</dbReference>
<evidence type="ECO:0000259" key="3">
    <source>
        <dbReference type="PROSITE" id="PS51819"/>
    </source>
</evidence>
<dbReference type="PROSITE" id="PS51819">
    <property type="entry name" value="VOC"/>
    <property type="match status" value="1"/>
</dbReference>
<comment type="caution">
    <text evidence="4">The sequence shown here is derived from an EMBL/GenBank/DDBJ whole genome shotgun (WGS) entry which is preliminary data.</text>
</comment>
<dbReference type="OrthoDB" id="6161at2157"/>
<evidence type="ECO:0000313" key="4">
    <source>
        <dbReference type="EMBL" id="MUN29212.1"/>
    </source>
</evidence>
<dbReference type="GO" id="GO:0046491">
    <property type="term" value="P:L-methylmalonyl-CoA metabolic process"/>
    <property type="evidence" value="ECO:0007669"/>
    <property type="project" value="TreeGrafter"/>
</dbReference>
<dbReference type="PANTHER" id="PTHR43048">
    <property type="entry name" value="METHYLMALONYL-COA EPIMERASE"/>
    <property type="match status" value="1"/>
</dbReference>
<feature type="domain" description="VOC" evidence="3">
    <location>
        <begin position="5"/>
        <end position="138"/>
    </location>
</feature>
<dbReference type="NCBIfam" id="TIGR03081">
    <property type="entry name" value="metmalonyl_epim"/>
    <property type="match status" value="1"/>
</dbReference>
<gene>
    <name evidence="4" type="primary">mce</name>
    <name evidence="4" type="ORF">GC250_07150</name>
</gene>
<comment type="similarity">
    <text evidence="1">Belongs to the methylmalonyl-CoA epimerase family.</text>
</comment>
<evidence type="ECO:0000256" key="1">
    <source>
        <dbReference type="ARBA" id="ARBA00009308"/>
    </source>
</evidence>